<gene>
    <name evidence="2" type="ORF">VM1G_03863</name>
</gene>
<dbReference type="EMBL" id="CM003101">
    <property type="protein sequence ID" value="KUI68615.1"/>
    <property type="molecule type" value="Genomic_DNA"/>
</dbReference>
<accession>A0A194VXT2</accession>
<dbReference type="AlphaFoldDB" id="A0A194VXT2"/>
<evidence type="ECO:0000313" key="3">
    <source>
        <dbReference type="Proteomes" id="UP000078559"/>
    </source>
</evidence>
<organism evidence="2 3">
    <name type="scientific">Cytospora mali</name>
    <name type="common">Apple Valsa canker fungus</name>
    <name type="synonym">Valsa mali</name>
    <dbReference type="NCBI Taxonomy" id="578113"/>
    <lineage>
        <taxon>Eukaryota</taxon>
        <taxon>Fungi</taxon>
        <taxon>Dikarya</taxon>
        <taxon>Ascomycota</taxon>
        <taxon>Pezizomycotina</taxon>
        <taxon>Sordariomycetes</taxon>
        <taxon>Sordariomycetidae</taxon>
        <taxon>Diaporthales</taxon>
        <taxon>Cytosporaceae</taxon>
        <taxon>Cytospora</taxon>
    </lineage>
</organism>
<proteinExistence type="predicted"/>
<name>A0A194VXT2_CYTMA</name>
<reference evidence="2" key="1">
    <citation type="submission" date="2014-12" db="EMBL/GenBank/DDBJ databases">
        <title>Genome Sequence of Valsa Canker Pathogens Uncovers a Specific Adaption of Colonization on Woody Bark.</title>
        <authorList>
            <person name="Yin Z."/>
            <person name="Liu H."/>
            <person name="Gao X."/>
            <person name="Li Z."/>
            <person name="Song N."/>
            <person name="Ke X."/>
            <person name="Dai Q."/>
            <person name="Wu Y."/>
            <person name="Sun Y."/>
            <person name="Xu J.-R."/>
            <person name="Kang Z.K."/>
            <person name="Wang L."/>
            <person name="Huang L."/>
        </authorList>
    </citation>
    <scope>NUCLEOTIDE SEQUENCE [LARGE SCALE GENOMIC DNA]</scope>
    <source>
        <strain evidence="2">03-8</strain>
    </source>
</reference>
<feature type="compositionally biased region" description="Basic and acidic residues" evidence="1">
    <location>
        <begin position="130"/>
        <end position="160"/>
    </location>
</feature>
<evidence type="ECO:0000256" key="1">
    <source>
        <dbReference type="SAM" id="MobiDB-lite"/>
    </source>
</evidence>
<feature type="region of interest" description="Disordered" evidence="1">
    <location>
        <begin position="111"/>
        <end position="160"/>
    </location>
</feature>
<evidence type="ECO:0000313" key="2">
    <source>
        <dbReference type="EMBL" id="KUI68615.1"/>
    </source>
</evidence>
<protein>
    <submittedName>
        <fullName evidence="2">Uncharacterized protein</fullName>
    </submittedName>
</protein>
<dbReference type="Proteomes" id="UP000078559">
    <property type="component" value="Chromosome 4"/>
</dbReference>
<feature type="compositionally biased region" description="Basic and acidic residues" evidence="1">
    <location>
        <begin position="114"/>
        <end position="123"/>
    </location>
</feature>
<sequence>MRPIIIRSHHDLHRPPPTDITKINQPQLSIQRLAMRRDRERLLQVRHHSREYVIKPRGVELRRRGRLDRSAVRMALLQQLLRDHAEPLVPVLPVRGRVALPHELGVEPVAGHYGAREPRDPRRGPGALLDEVRAGGEGGLERGQGRGPAAEERAEREDQG</sequence>
<keyword evidence="3" id="KW-1185">Reference proteome</keyword>